<evidence type="ECO:0000259" key="6">
    <source>
        <dbReference type="Pfam" id="PF00535"/>
    </source>
</evidence>
<feature type="domain" description="Glycosyltransferase 2-like" evidence="6">
    <location>
        <begin position="6"/>
        <end position="170"/>
    </location>
</feature>
<evidence type="ECO:0000313" key="7">
    <source>
        <dbReference type="EMBL" id="GGG29373.1"/>
    </source>
</evidence>
<dbReference type="InterPro" id="IPR001173">
    <property type="entry name" value="Glyco_trans_2-like"/>
</dbReference>
<protein>
    <recommendedName>
        <fullName evidence="2">dolichyl-phosphate beta-D-mannosyltransferase</fullName>
        <ecNumber evidence="2">2.4.1.83</ecNumber>
    </recommendedName>
</protein>
<dbReference type="InterPro" id="IPR029044">
    <property type="entry name" value="Nucleotide-diphossugar_trans"/>
</dbReference>
<dbReference type="EMBL" id="BMCU01000009">
    <property type="protein sequence ID" value="GGG29373.1"/>
    <property type="molecule type" value="Genomic_DNA"/>
</dbReference>
<dbReference type="CDD" id="cd06442">
    <property type="entry name" value="DPM1_like"/>
    <property type="match status" value="1"/>
</dbReference>
<dbReference type="GO" id="GO:0016020">
    <property type="term" value="C:membrane"/>
    <property type="evidence" value="ECO:0007669"/>
    <property type="project" value="GOC"/>
</dbReference>
<evidence type="ECO:0000256" key="4">
    <source>
        <dbReference type="ARBA" id="ARBA00022679"/>
    </source>
</evidence>
<gene>
    <name evidence="7" type="ORF">GCM10007304_49010</name>
</gene>
<keyword evidence="3 7" id="KW-0328">Glycosyltransferase</keyword>
<dbReference type="Pfam" id="PF00535">
    <property type="entry name" value="Glycos_transf_2"/>
    <property type="match status" value="1"/>
</dbReference>
<sequence>MSELLVCIPTYNEALNIGSMVERVRSAVPDASIMIIDDESPDGTGEIADRLAQADPRVTVMHRPAKSGLATAYLEAFRIGLDTGYERMVEMDADGSHAPEDLPSMVAASVDNVGLVIGSRYVPGGRTEGWPLRRKVLSWCGNTYVRMALGLKVRDATAGYRVFTAEALRSIDLDTVASRGYSFQIEMAWRIHRAGWEIAEVPITFRERVAGASKMSSSVVREALWRTTKWGVDYRTGRVSAPAAAEVRADRPAR</sequence>
<dbReference type="EC" id="2.4.1.83" evidence="2"/>
<dbReference type="RefSeq" id="WP_188547996.1">
    <property type="nucleotide sequence ID" value="NZ_BMCU01000009.1"/>
</dbReference>
<proteinExistence type="inferred from homology"/>
<dbReference type="SUPFAM" id="SSF53448">
    <property type="entry name" value="Nucleotide-diphospho-sugar transferases"/>
    <property type="match status" value="1"/>
</dbReference>
<dbReference type="PANTHER" id="PTHR43398">
    <property type="entry name" value="DOLICHOL-PHOSPHATE MANNOSYLTRANSFERASE SUBUNIT 1"/>
    <property type="match status" value="1"/>
</dbReference>
<dbReference type="GO" id="GO:0009247">
    <property type="term" value="P:glycolipid biosynthetic process"/>
    <property type="evidence" value="ECO:0007669"/>
    <property type="project" value="TreeGrafter"/>
</dbReference>
<dbReference type="AlphaFoldDB" id="A0A917G999"/>
<dbReference type="Gene3D" id="3.90.550.10">
    <property type="entry name" value="Spore Coat Polysaccharide Biosynthesis Protein SpsA, Chain A"/>
    <property type="match status" value="1"/>
</dbReference>
<comment type="similarity">
    <text evidence="1">Belongs to the glycosyltransferase 2 family.</text>
</comment>
<evidence type="ECO:0000256" key="2">
    <source>
        <dbReference type="ARBA" id="ARBA00012704"/>
    </source>
</evidence>
<comment type="caution">
    <text evidence="7">The sequence shown here is derived from an EMBL/GenBank/DDBJ whole genome shotgun (WGS) entry which is preliminary data.</text>
</comment>
<evidence type="ECO:0000313" key="8">
    <source>
        <dbReference type="Proteomes" id="UP000654257"/>
    </source>
</evidence>
<dbReference type="GO" id="GO:0004582">
    <property type="term" value="F:dolichyl-phosphate beta-D-mannosyltransferase activity"/>
    <property type="evidence" value="ECO:0007669"/>
    <property type="project" value="UniProtKB-EC"/>
</dbReference>
<keyword evidence="8" id="KW-1185">Reference proteome</keyword>
<evidence type="ECO:0000256" key="3">
    <source>
        <dbReference type="ARBA" id="ARBA00022676"/>
    </source>
</evidence>
<dbReference type="PANTHER" id="PTHR43398:SF1">
    <property type="entry name" value="DOLICHOL-PHOSPHATE MANNOSYLTRANSFERASE SUBUNIT 1"/>
    <property type="match status" value="1"/>
</dbReference>
<dbReference type="Proteomes" id="UP000654257">
    <property type="component" value="Unassembled WGS sequence"/>
</dbReference>
<comment type="catalytic activity">
    <reaction evidence="5">
        <text>a di-trans,poly-cis-dolichyl phosphate + GDP-alpha-D-mannose = a di-trans,poly-cis-dolichyl beta-D-mannosyl phosphate + GDP</text>
        <dbReference type="Rhea" id="RHEA:21184"/>
        <dbReference type="Rhea" id="RHEA-COMP:19498"/>
        <dbReference type="Rhea" id="RHEA-COMP:19501"/>
        <dbReference type="ChEBI" id="CHEBI:57527"/>
        <dbReference type="ChEBI" id="CHEBI:57683"/>
        <dbReference type="ChEBI" id="CHEBI:58189"/>
        <dbReference type="ChEBI" id="CHEBI:58211"/>
        <dbReference type="EC" id="2.4.1.83"/>
    </reaction>
</comment>
<keyword evidence="4" id="KW-0808">Transferase</keyword>
<evidence type="ECO:0000256" key="5">
    <source>
        <dbReference type="ARBA" id="ARBA00050499"/>
    </source>
</evidence>
<dbReference type="InterPro" id="IPR039528">
    <property type="entry name" value="DPM1-like"/>
</dbReference>
<accession>A0A917G999</accession>
<dbReference type="FunFam" id="3.90.550.10:FF:000122">
    <property type="entry name" value="Dolichol-phosphate mannosyltransferase subunit 1"/>
    <property type="match status" value="1"/>
</dbReference>
<reference evidence="7" key="1">
    <citation type="journal article" date="2014" name="Int. J. Syst. Evol. Microbiol.">
        <title>Complete genome sequence of Corynebacterium casei LMG S-19264T (=DSM 44701T), isolated from a smear-ripened cheese.</title>
        <authorList>
            <consortium name="US DOE Joint Genome Institute (JGI-PGF)"/>
            <person name="Walter F."/>
            <person name="Albersmeier A."/>
            <person name="Kalinowski J."/>
            <person name="Ruckert C."/>
        </authorList>
    </citation>
    <scope>NUCLEOTIDE SEQUENCE</scope>
    <source>
        <strain evidence="7">CCM 7905</strain>
    </source>
</reference>
<organism evidence="7 8">
    <name type="scientific">Rhodococcoides trifolii</name>
    <dbReference type="NCBI Taxonomy" id="908250"/>
    <lineage>
        <taxon>Bacteria</taxon>
        <taxon>Bacillati</taxon>
        <taxon>Actinomycetota</taxon>
        <taxon>Actinomycetes</taxon>
        <taxon>Mycobacteriales</taxon>
        <taxon>Nocardiaceae</taxon>
        <taxon>Rhodococcoides</taxon>
    </lineage>
</organism>
<evidence type="ECO:0000256" key="1">
    <source>
        <dbReference type="ARBA" id="ARBA00006739"/>
    </source>
</evidence>
<reference evidence="7" key="2">
    <citation type="submission" date="2020-09" db="EMBL/GenBank/DDBJ databases">
        <authorList>
            <person name="Sun Q."/>
            <person name="Sedlacek I."/>
        </authorList>
    </citation>
    <scope>NUCLEOTIDE SEQUENCE</scope>
    <source>
        <strain evidence="7">CCM 7905</strain>
    </source>
</reference>
<name>A0A917G999_9NOCA</name>